<keyword evidence="4" id="KW-0493">Microtubule</keyword>
<feature type="region of interest" description="Disordered" evidence="6">
    <location>
        <begin position="733"/>
        <end position="759"/>
    </location>
</feature>
<dbReference type="EMBL" id="OV121140">
    <property type="protein sequence ID" value="CAH0564249.1"/>
    <property type="molecule type" value="Genomic_DNA"/>
</dbReference>
<dbReference type="OrthoDB" id="775571at2759"/>
<evidence type="ECO:0000256" key="3">
    <source>
        <dbReference type="ARBA" id="ARBA00022490"/>
    </source>
</evidence>
<sequence>MDNKEESIFQLVSQLCEKFVKDRSKISKSRSKCYEILLGKTYPAQIKAHKDLTGSLDPVCNLIAWEYQLLNDYDLKEHSIELQETAEVVEYCYGDKKDDFRNVLQFLLSLRNVPADDDKILDLSTLPNITQQKNYASIFNLPKSLTDEWEGNEQINCLKENANLNPYNFDKRLESNTNLTCKTKLSDYFKDEGYFSPTKGEDDDIWHLASTLEYSNRRTWEEYGHPEPEKELPFLSELGDLQSLWVENLPSLYFIEMFKDGNVIKSNIKSRRAFIKDVKYLLVGMVSDSFGYNNNGEFYLTPSITIDGITPASLKQYCTDLLFCGTCFKALEKLSTPNAQTGNYEYQGYIFSELCKSISRYLQFYRTATLSIPDSTPCLSLHGKTYPLRLQILTLTSICQIGPYTRAEHIPHGVALLSYLYQKVSTLTDKNVLMVLYSILYPCCQVYFSRFLKQWILEGVINDPYGEFFIKPNYKYISMRGRIYWTRSYFVREDIVPEFLMDLKNDILCCGKVMNLLKLCVPECKLCLYLMGKKPPIVSCCLTAEQLSELKQSTTNYYLEVCSEVGLKFDISEFLLKNKELDPVLFNLISKKRSITLQRIELERKKAVQEYKEKRNEELLMLKEQYDSAVELKQIRMAAEIEREIKVSQENFALEAMRQELVEQEAGKLIAYYSELCAQSDERKNKIEKNLVAIKNMNNAHSNNNLTEVHSCVSEDDIKVDNFVSNISLKSGSSDSTYYSVDDKKEKTEDINKDEETNKENDLDLLNANKDIQVIHSVQNGNVDMSIQTDKTKYDENTRQAIINFETARKIKQKVMSQEMGIEIVDTMQIKKPVMPCQNLTEFQRNKMKVLNSEFGIQVSTDDVNTKTSTPVQINRDKMMHNTGIEEKPFFDVIEGPKPTLTSLQINRNKNMNSTPIKEIEKPSPTLTNLQINRNKMMNNVTIEESSPLDNISKTKTSLTSLQINRNKMMSTGPNFYGLMYQNDNDNFINRNLNSNTATIKKSKSLILELNRQKSDTPEKPTPMSVDSTPQSDFPLSGVTTPTSTFIGSLPTTADTHMTDAGFDFTGKRIHVRNSTMSLLPTKNFSKRVTPQEAKGISTNCLKLFLNESIMVPLITQTKLVNNELLRFFVETLNYMDHLNNLRNYFFLQDGEFGRNITENLFEKLYDATVPIQLINGRTLHYLMFGALDNSCKSQENAGKLSFKINCLPKCFDLGDPDVLDCLSLTYTVAWPMNILLPVDTIGKYDEVFRFLVKLNRIHWVLKKIFLELKVLAKETGNKEIYLMASPQYRKLHQSRHIMTHFVQTFQNYIVGEVLQSNWAIFEKRLLEAKNLDDLYNLHTAYIKNILSMCFLNQKMLVLKTVVHKIFVVILKFYDYLRSRSWKCVDGTYVHPNFDKLESIFNNFEEFIRYFLKVCKKVGKCGYQPHLLQLLDMLDINGFYSNC</sequence>
<accession>A0A9P0FNH1</accession>
<keyword evidence="11" id="KW-1185">Reference proteome</keyword>
<reference evidence="10" key="1">
    <citation type="submission" date="2021-12" db="EMBL/GenBank/DDBJ databases">
        <authorList>
            <person name="King R."/>
        </authorList>
    </citation>
    <scope>NUCLEOTIDE SEQUENCE</scope>
</reference>
<dbReference type="PANTHER" id="PTHR19302">
    <property type="entry name" value="GAMMA TUBULIN COMPLEX PROTEIN"/>
    <property type="match status" value="1"/>
</dbReference>
<dbReference type="Pfam" id="PF17681">
    <property type="entry name" value="GCP_N_terminal"/>
    <property type="match status" value="1"/>
</dbReference>
<dbReference type="GO" id="GO:0005874">
    <property type="term" value="C:microtubule"/>
    <property type="evidence" value="ECO:0007669"/>
    <property type="project" value="UniProtKB-KW"/>
</dbReference>
<dbReference type="InterPro" id="IPR040457">
    <property type="entry name" value="GCP_C"/>
</dbReference>
<organism evidence="10 11">
    <name type="scientific">Brassicogethes aeneus</name>
    <name type="common">Rape pollen beetle</name>
    <name type="synonym">Meligethes aeneus</name>
    <dbReference type="NCBI Taxonomy" id="1431903"/>
    <lineage>
        <taxon>Eukaryota</taxon>
        <taxon>Metazoa</taxon>
        <taxon>Ecdysozoa</taxon>
        <taxon>Arthropoda</taxon>
        <taxon>Hexapoda</taxon>
        <taxon>Insecta</taxon>
        <taxon>Pterygota</taxon>
        <taxon>Neoptera</taxon>
        <taxon>Endopterygota</taxon>
        <taxon>Coleoptera</taxon>
        <taxon>Polyphaga</taxon>
        <taxon>Cucujiformia</taxon>
        <taxon>Nitidulidae</taxon>
        <taxon>Meligethinae</taxon>
        <taxon>Brassicogethes</taxon>
    </lineage>
</organism>
<evidence type="ECO:0008006" key="12">
    <source>
        <dbReference type="Google" id="ProtNLM"/>
    </source>
</evidence>
<dbReference type="PANTHER" id="PTHR19302:SF70">
    <property type="entry name" value="GAMMA-TUBULIN COMPLEX COMPONENT 6"/>
    <property type="match status" value="1"/>
</dbReference>
<evidence type="ECO:0000256" key="2">
    <source>
        <dbReference type="ARBA" id="ARBA00010337"/>
    </source>
</evidence>
<evidence type="ECO:0000256" key="5">
    <source>
        <dbReference type="ARBA" id="ARBA00023212"/>
    </source>
</evidence>
<feature type="compositionally biased region" description="Basic and acidic residues" evidence="6">
    <location>
        <begin position="741"/>
        <end position="759"/>
    </location>
</feature>
<dbReference type="InterPro" id="IPR045818">
    <property type="entry name" value="GCP6_N"/>
</dbReference>
<evidence type="ECO:0000256" key="1">
    <source>
        <dbReference type="ARBA" id="ARBA00004245"/>
    </source>
</evidence>
<evidence type="ECO:0000259" key="9">
    <source>
        <dbReference type="Pfam" id="PF19340"/>
    </source>
</evidence>
<comment type="similarity">
    <text evidence="2">Belongs to the TUBGCP family.</text>
</comment>
<dbReference type="GO" id="GO:0000278">
    <property type="term" value="P:mitotic cell cycle"/>
    <property type="evidence" value="ECO:0007669"/>
    <property type="project" value="TreeGrafter"/>
</dbReference>
<name>A0A9P0FNH1_BRAAE</name>
<evidence type="ECO:0000313" key="10">
    <source>
        <dbReference type="EMBL" id="CAH0564249.1"/>
    </source>
</evidence>
<feature type="region of interest" description="Disordered" evidence="6">
    <location>
        <begin position="1012"/>
        <end position="1035"/>
    </location>
</feature>
<feature type="domain" description="Gamma tubulin complex component protein N-terminal" evidence="8">
    <location>
        <begin position="275"/>
        <end position="541"/>
    </location>
</feature>
<gene>
    <name evidence="10" type="ORF">MELIAE_LOCUS12847</name>
</gene>
<evidence type="ECO:0000259" key="7">
    <source>
        <dbReference type="Pfam" id="PF04130"/>
    </source>
</evidence>
<keyword evidence="5" id="KW-0206">Cytoskeleton</keyword>
<feature type="domain" description="Gamma tubulin complex component C-terminal" evidence="7">
    <location>
        <begin position="1136"/>
        <end position="1440"/>
    </location>
</feature>
<feature type="domain" description="Gamma-tubulin complex component 6 N-terminal" evidence="9">
    <location>
        <begin position="196"/>
        <end position="239"/>
    </location>
</feature>
<dbReference type="InterPro" id="IPR042241">
    <property type="entry name" value="GCP_C_sf"/>
</dbReference>
<feature type="compositionally biased region" description="Polar residues" evidence="6">
    <location>
        <begin position="1025"/>
        <end position="1035"/>
    </location>
</feature>
<dbReference type="GO" id="GO:0051321">
    <property type="term" value="P:meiotic cell cycle"/>
    <property type="evidence" value="ECO:0007669"/>
    <property type="project" value="TreeGrafter"/>
</dbReference>
<evidence type="ECO:0000259" key="8">
    <source>
        <dbReference type="Pfam" id="PF17681"/>
    </source>
</evidence>
<dbReference type="InterPro" id="IPR007259">
    <property type="entry name" value="GCP"/>
</dbReference>
<dbReference type="Pfam" id="PF04130">
    <property type="entry name" value="GCP_C_terminal"/>
    <property type="match status" value="1"/>
</dbReference>
<dbReference type="Gene3D" id="1.20.120.1900">
    <property type="entry name" value="Gamma-tubulin complex, C-terminal domain"/>
    <property type="match status" value="1"/>
</dbReference>
<comment type="subcellular location">
    <subcellularLocation>
        <location evidence="1">Cytoplasm</location>
        <location evidence="1">Cytoskeleton</location>
    </subcellularLocation>
</comment>
<dbReference type="GO" id="GO:0051011">
    <property type="term" value="F:microtubule minus-end binding"/>
    <property type="evidence" value="ECO:0007669"/>
    <property type="project" value="TreeGrafter"/>
</dbReference>
<dbReference type="InterPro" id="IPR041470">
    <property type="entry name" value="GCP_N"/>
</dbReference>
<dbReference type="GO" id="GO:0000922">
    <property type="term" value="C:spindle pole"/>
    <property type="evidence" value="ECO:0007669"/>
    <property type="project" value="InterPro"/>
</dbReference>
<evidence type="ECO:0000313" key="11">
    <source>
        <dbReference type="Proteomes" id="UP001154078"/>
    </source>
</evidence>
<dbReference type="GO" id="GO:0043015">
    <property type="term" value="F:gamma-tubulin binding"/>
    <property type="evidence" value="ECO:0007669"/>
    <property type="project" value="InterPro"/>
</dbReference>
<protein>
    <recommendedName>
        <fullName evidence="12">Gamma-tubulin complex component 6</fullName>
    </recommendedName>
</protein>
<dbReference type="Pfam" id="PF19340">
    <property type="entry name" value="GCP6_N"/>
    <property type="match status" value="1"/>
</dbReference>
<keyword evidence="3" id="KW-0963">Cytoplasm</keyword>
<proteinExistence type="inferred from homology"/>
<dbReference type="GO" id="GO:0031122">
    <property type="term" value="P:cytoplasmic microtubule organization"/>
    <property type="evidence" value="ECO:0007669"/>
    <property type="project" value="TreeGrafter"/>
</dbReference>
<dbReference type="GO" id="GO:0000930">
    <property type="term" value="C:gamma-tubulin complex"/>
    <property type="evidence" value="ECO:0007669"/>
    <property type="project" value="TreeGrafter"/>
</dbReference>
<evidence type="ECO:0000256" key="4">
    <source>
        <dbReference type="ARBA" id="ARBA00022701"/>
    </source>
</evidence>
<dbReference type="GO" id="GO:0007020">
    <property type="term" value="P:microtubule nucleation"/>
    <property type="evidence" value="ECO:0007669"/>
    <property type="project" value="InterPro"/>
</dbReference>
<dbReference type="GO" id="GO:0051225">
    <property type="term" value="P:spindle assembly"/>
    <property type="evidence" value="ECO:0007669"/>
    <property type="project" value="TreeGrafter"/>
</dbReference>
<dbReference type="Proteomes" id="UP001154078">
    <property type="component" value="Chromosome 9"/>
</dbReference>
<evidence type="ECO:0000256" key="6">
    <source>
        <dbReference type="SAM" id="MobiDB-lite"/>
    </source>
</evidence>